<gene>
    <name evidence="8" type="ORF">DAMNIGENAA_26970</name>
</gene>
<dbReference type="PANTHER" id="PTHR33841:SF1">
    <property type="entry name" value="DNA METHYLTRANSFERASE A"/>
    <property type="match status" value="1"/>
</dbReference>
<evidence type="ECO:0000256" key="2">
    <source>
        <dbReference type="ARBA" id="ARBA00022603"/>
    </source>
</evidence>
<dbReference type="EC" id="2.1.1.72" evidence="1"/>
<keyword evidence="2" id="KW-0489">Methyltransferase</keyword>
<dbReference type="InterPro" id="IPR002052">
    <property type="entry name" value="DNA_methylase_N6_adenine_CS"/>
</dbReference>
<evidence type="ECO:0000256" key="3">
    <source>
        <dbReference type="ARBA" id="ARBA00022679"/>
    </source>
</evidence>
<dbReference type="Proteomes" id="UP001144372">
    <property type="component" value="Unassembled WGS sequence"/>
</dbReference>
<name>A0A9W6L935_9BACT</name>
<sequence>MTNPSRHTEWLSLVEVSGPFLALPVLEKAFPQGLDVVETPKRQRLRAAYDEWCDAVEDNDPLLADLHREWIRLVFTEILEYDGSTLTTDAEKAKTYMVASPERTETFAPDWMVVSPSDGKPRLFVSVQRPGTDLEKAQKDDRWPASLLERMVALCRSHAVRLGVITDGERWTLVNAPVGGMSSYVSWYARLWFQEPITLKAFQSLWSVRRCFGQPDETLEALLDSSLEHHEEITDTLGEQVRRAVEVLVQCLDKADADRNGELLRDVSPAELYEAGLTVMMRLVFVLCAEERGLLLLGDPVYDECYAVSTLRGRLAEEADRHGPEVLDRRHDAWARLLAVFRAVHAGIDHEALRLPALGGSLFDPDRFPFLEGRSKGTSWRDSAAAPLPIDNRTVLLLLNSLQSLEQSGGALLLSYRALDVEQIGHVYEGLLEHTVARMPSVTIGLTGSKKAKNPNLPLSELESARMDGEDTLVALVKETTERSESAIRNALTRPVDETVFGRLLAVCGGDTTLAERIRPFANLVRTDAWGEPIVYREGGFMVTLGADRRETGTHYTPKSLTEAIVETTLEPVVYIGPAEGKPRAEWKLKTSAELLELKICDPAMGSGAFLVQACRWLAERLVEAWAIEEGAGGFVTADGEVRPSPGGADPLPGGMDERLLTGRRLIAERCLYGVDVNPLAVELAKLSIWLVTLAKGRPFGFLDHNLRCGDSLLGIHRLDQLTKLILNPDDGPYQQRIFGQNVAGSVAEAVEIRKRLRAVPIRDVRDVETMARLDAEARKKLQSIELVADAMIGEVLRANGNARTIESALDSLAMQTDAFLRGDMEAGKEISRIARAALSVDLPPGKPPRKPFHWPLEFPEVFSRQNGGFDALVGNPPFLGGQRITGVLGSSYRDWLVHHVAGGRRGSADLVAYFFLRAWSLIREGGGFGLLAVNTIAEGDTRQVGLEAMVRAGAVIHAAYPNEPWPGKAAVVTSRVHVHKGEWRGERSLLGRPVPFISAFLSDREEWSPKRLKANEGIAFQGSIVLGMGFILTPDQARRMLDADPRNADVIYPYLNGEDLNSDPEQRPSRWVINFWDWPEERARTYELPWKWTEEQVKPERLSNKDKGAREKWWLFLRARSELYHAIGRGHHFERHPEGWSSGRRQSSRVLAITRVSKTLAFSFVTSNIVFSDATVVFSLAQERDFALLQSNIHAVFAWQHASRLKSDLRYSPTDALEPFAFPDGFRETNNDSLDDLGRRFHQARIEIMRTEHIGLTMLHNRFHDPSDDDVRIVAMRELHREMDLAVARAYGWDDLDLEHGFHEVPYLPENDRVRFTISERARREVLRRLSELNRQRYEEEVQRDLHGETMNGCRTTRGRRGGTRK</sequence>
<dbReference type="PANTHER" id="PTHR33841">
    <property type="entry name" value="DNA METHYLTRANSFERASE YEEA-RELATED"/>
    <property type="match status" value="1"/>
</dbReference>
<evidence type="ECO:0000256" key="4">
    <source>
        <dbReference type="ARBA" id="ARBA00022691"/>
    </source>
</evidence>
<dbReference type="PRINTS" id="PR00507">
    <property type="entry name" value="N12N6MTFRASE"/>
</dbReference>
<keyword evidence="9" id="KW-1185">Reference proteome</keyword>
<dbReference type="InterPro" id="IPR029063">
    <property type="entry name" value="SAM-dependent_MTases_sf"/>
</dbReference>
<accession>A0A9W6L935</accession>
<evidence type="ECO:0000259" key="6">
    <source>
        <dbReference type="Pfam" id="PF07669"/>
    </source>
</evidence>
<comment type="catalytic activity">
    <reaction evidence="5">
        <text>a 2'-deoxyadenosine in DNA + S-adenosyl-L-methionine = an N(6)-methyl-2'-deoxyadenosine in DNA + S-adenosyl-L-homocysteine + H(+)</text>
        <dbReference type="Rhea" id="RHEA:15197"/>
        <dbReference type="Rhea" id="RHEA-COMP:12418"/>
        <dbReference type="Rhea" id="RHEA-COMP:12419"/>
        <dbReference type="ChEBI" id="CHEBI:15378"/>
        <dbReference type="ChEBI" id="CHEBI:57856"/>
        <dbReference type="ChEBI" id="CHEBI:59789"/>
        <dbReference type="ChEBI" id="CHEBI:90615"/>
        <dbReference type="ChEBI" id="CHEBI:90616"/>
        <dbReference type="EC" id="2.1.1.72"/>
    </reaction>
</comment>
<reference evidence="8" key="1">
    <citation type="submission" date="2022-12" db="EMBL/GenBank/DDBJ databases">
        <title>Reference genome sequencing for broad-spectrum identification of bacterial and archaeal isolates by mass spectrometry.</title>
        <authorList>
            <person name="Sekiguchi Y."/>
            <person name="Tourlousse D.M."/>
        </authorList>
    </citation>
    <scope>NUCLEOTIDE SEQUENCE</scope>
    <source>
        <strain evidence="8">ASRB1</strain>
    </source>
</reference>
<proteinExistence type="predicted"/>
<evidence type="ECO:0000313" key="8">
    <source>
        <dbReference type="EMBL" id="GLI35264.1"/>
    </source>
</evidence>
<dbReference type="InterPro" id="IPR050953">
    <property type="entry name" value="N4_N6_ade-DNA_methylase"/>
</dbReference>
<dbReference type="GO" id="GO:0032259">
    <property type="term" value="P:methylation"/>
    <property type="evidence" value="ECO:0007669"/>
    <property type="project" value="UniProtKB-KW"/>
</dbReference>
<dbReference type="InterPro" id="IPR046820">
    <property type="entry name" value="MmeI_TRD"/>
</dbReference>
<keyword evidence="3" id="KW-0808">Transferase</keyword>
<organism evidence="8 9">
    <name type="scientific">Desulforhabdus amnigena</name>
    <dbReference type="NCBI Taxonomy" id="40218"/>
    <lineage>
        <taxon>Bacteria</taxon>
        <taxon>Pseudomonadati</taxon>
        <taxon>Thermodesulfobacteriota</taxon>
        <taxon>Syntrophobacteria</taxon>
        <taxon>Syntrophobacterales</taxon>
        <taxon>Syntrophobacteraceae</taxon>
        <taxon>Desulforhabdus</taxon>
    </lineage>
</organism>
<dbReference type="EMBL" id="BSDR01000001">
    <property type="protein sequence ID" value="GLI35264.1"/>
    <property type="molecule type" value="Genomic_DNA"/>
</dbReference>
<dbReference type="RefSeq" id="WP_281794910.1">
    <property type="nucleotide sequence ID" value="NZ_BSDR01000001.1"/>
</dbReference>
<dbReference type="Pfam" id="PF20466">
    <property type="entry name" value="MmeI_TRD"/>
    <property type="match status" value="1"/>
</dbReference>
<dbReference type="GO" id="GO:0006304">
    <property type="term" value="P:DNA modification"/>
    <property type="evidence" value="ECO:0007669"/>
    <property type="project" value="InterPro"/>
</dbReference>
<dbReference type="InterPro" id="IPR011639">
    <property type="entry name" value="MethylTrfase_TaqI-like_dom"/>
</dbReference>
<feature type="domain" description="Type II methyltransferase M.TaqI-like" evidence="6">
    <location>
        <begin position="671"/>
        <end position="938"/>
    </location>
</feature>
<evidence type="ECO:0000313" key="9">
    <source>
        <dbReference type="Proteomes" id="UP001144372"/>
    </source>
</evidence>
<dbReference type="GO" id="GO:0003676">
    <property type="term" value="F:nucleic acid binding"/>
    <property type="evidence" value="ECO:0007669"/>
    <property type="project" value="InterPro"/>
</dbReference>
<keyword evidence="4" id="KW-0949">S-adenosyl-L-methionine</keyword>
<dbReference type="GO" id="GO:0009007">
    <property type="term" value="F:site-specific DNA-methyltransferase (adenine-specific) activity"/>
    <property type="evidence" value="ECO:0007669"/>
    <property type="project" value="UniProtKB-EC"/>
</dbReference>
<dbReference type="SUPFAM" id="SSF53335">
    <property type="entry name" value="S-adenosyl-L-methionine-dependent methyltransferases"/>
    <property type="match status" value="1"/>
</dbReference>
<protein>
    <recommendedName>
        <fullName evidence="1">site-specific DNA-methyltransferase (adenine-specific)</fullName>
        <ecNumber evidence="1">2.1.1.72</ecNumber>
    </recommendedName>
</protein>
<comment type="caution">
    <text evidence="8">The sequence shown here is derived from an EMBL/GenBank/DDBJ whole genome shotgun (WGS) entry which is preliminary data.</text>
</comment>
<dbReference type="PROSITE" id="PS00092">
    <property type="entry name" value="N6_MTASE"/>
    <property type="match status" value="1"/>
</dbReference>
<evidence type="ECO:0000256" key="5">
    <source>
        <dbReference type="ARBA" id="ARBA00047942"/>
    </source>
</evidence>
<feature type="domain" description="MmeI-like target recognition" evidence="7">
    <location>
        <begin position="1028"/>
        <end position="1225"/>
    </location>
</feature>
<evidence type="ECO:0000259" key="7">
    <source>
        <dbReference type="Pfam" id="PF20466"/>
    </source>
</evidence>
<dbReference type="Gene3D" id="3.40.50.150">
    <property type="entry name" value="Vaccinia Virus protein VP39"/>
    <property type="match status" value="2"/>
</dbReference>
<dbReference type="Pfam" id="PF07669">
    <property type="entry name" value="Eco57I"/>
    <property type="match status" value="1"/>
</dbReference>
<evidence type="ECO:0000256" key="1">
    <source>
        <dbReference type="ARBA" id="ARBA00011900"/>
    </source>
</evidence>